<evidence type="ECO:0000313" key="4">
    <source>
        <dbReference type="EMBL" id="CAA9288458.1"/>
    </source>
</evidence>
<dbReference type="EMBL" id="CADCTR010001264">
    <property type="protein sequence ID" value="CAA9288458.1"/>
    <property type="molecule type" value="Genomic_DNA"/>
</dbReference>
<dbReference type="InterPro" id="IPR001789">
    <property type="entry name" value="Sig_transdc_resp-reg_receiver"/>
</dbReference>
<dbReference type="SUPFAM" id="SSF52172">
    <property type="entry name" value="CheY-like"/>
    <property type="match status" value="1"/>
</dbReference>
<evidence type="ECO:0000259" key="3">
    <source>
        <dbReference type="PROSITE" id="PS50110"/>
    </source>
</evidence>
<feature type="domain" description="Response regulatory" evidence="3">
    <location>
        <begin position="5"/>
        <end position="123"/>
    </location>
</feature>
<dbReference type="PROSITE" id="PS50110">
    <property type="entry name" value="RESPONSE_REGULATORY"/>
    <property type="match status" value="1"/>
</dbReference>
<dbReference type="AlphaFoldDB" id="A0A6J4JVK4"/>
<accession>A0A6J4JVK4</accession>
<dbReference type="GO" id="GO:0000160">
    <property type="term" value="P:phosphorelay signal transduction system"/>
    <property type="evidence" value="ECO:0007669"/>
    <property type="project" value="InterPro"/>
</dbReference>
<organism evidence="4">
    <name type="scientific">uncultured Chloroflexia bacterium</name>
    <dbReference type="NCBI Taxonomy" id="1672391"/>
    <lineage>
        <taxon>Bacteria</taxon>
        <taxon>Bacillati</taxon>
        <taxon>Chloroflexota</taxon>
        <taxon>Chloroflexia</taxon>
        <taxon>environmental samples</taxon>
    </lineage>
</organism>
<keyword evidence="1 2" id="KW-0597">Phosphoprotein</keyword>
<gene>
    <name evidence="4" type="ORF">AVDCRST_MAG93-3714</name>
</gene>
<dbReference type="PANTHER" id="PTHR44591">
    <property type="entry name" value="STRESS RESPONSE REGULATOR PROTEIN 1"/>
    <property type="match status" value="1"/>
</dbReference>
<dbReference type="Gene3D" id="3.40.50.2300">
    <property type="match status" value="1"/>
</dbReference>
<dbReference type="InterPro" id="IPR011006">
    <property type="entry name" value="CheY-like_superfamily"/>
</dbReference>
<evidence type="ECO:0000256" key="1">
    <source>
        <dbReference type="ARBA" id="ARBA00022553"/>
    </source>
</evidence>
<name>A0A6J4JVK4_9CHLR</name>
<feature type="modified residue" description="4-aspartylphosphate" evidence="2">
    <location>
        <position position="54"/>
    </location>
</feature>
<protein>
    <recommendedName>
        <fullName evidence="3">Response regulatory domain-containing protein</fullName>
    </recommendedName>
</protein>
<dbReference type="InterPro" id="IPR050595">
    <property type="entry name" value="Bact_response_regulator"/>
</dbReference>
<evidence type="ECO:0000256" key="2">
    <source>
        <dbReference type="PROSITE-ProRule" id="PRU00169"/>
    </source>
</evidence>
<reference evidence="4" key="1">
    <citation type="submission" date="2020-02" db="EMBL/GenBank/DDBJ databases">
        <authorList>
            <person name="Meier V. D."/>
        </authorList>
    </citation>
    <scope>NUCLEOTIDE SEQUENCE</scope>
    <source>
        <strain evidence="4">AVDCRST_MAG93</strain>
    </source>
</reference>
<dbReference type="PANTHER" id="PTHR44591:SF3">
    <property type="entry name" value="RESPONSE REGULATORY DOMAIN-CONTAINING PROTEIN"/>
    <property type="match status" value="1"/>
</dbReference>
<proteinExistence type="predicted"/>
<dbReference type="Pfam" id="PF00072">
    <property type="entry name" value="Response_reg"/>
    <property type="match status" value="1"/>
</dbReference>
<sequence length="132" mass="14954">MQNHHIMVIEDDAVTLEYMEEFLSLYGYQVTPWNTSAGAVDQITRSQPDLVVLDQRLDGATDGWEILQTLRSRPATAHIPVILYSAENAFLRSHRDQVLAMGGDVLNKPFLPDELLGKIRELIKKEPLSLRP</sequence>
<dbReference type="SMART" id="SM00448">
    <property type="entry name" value="REC"/>
    <property type="match status" value="1"/>
</dbReference>